<dbReference type="AlphaFoldDB" id="A0A2W5K568"/>
<dbReference type="PANTHER" id="PTHR43236">
    <property type="entry name" value="ANTITOXIN HIGA1"/>
    <property type="match status" value="1"/>
</dbReference>
<gene>
    <name evidence="2" type="ORF">DI565_15895</name>
</gene>
<sequence>MSFPTPAERLLIELGIEAPREIDLEAIAWDAGAEVRFASLDSCEARIIGYGNRAIITVEESSIPTRKRFSIGHELGHWKYHRGRSFVCRKDDIGARRMRDANDPERIADAYSADLLMPTFLLAPLARKTRRFTFEAVDELREQFQVSREAMTSRLIDIEPEPAVVIRHSQQGRVRFRRTRSVPERWFPRDDVDAESNAMEVLFGGEERSRRQLIGADAWFFERAGIGDLEVYEQSQKLSNGDILTIVTFKSASMLRD</sequence>
<evidence type="ECO:0000259" key="1">
    <source>
        <dbReference type="Pfam" id="PF06114"/>
    </source>
</evidence>
<reference evidence="2 3" key="1">
    <citation type="submission" date="2017-08" db="EMBL/GenBank/DDBJ databases">
        <title>Infants hospitalized years apart are colonized by the same room-sourced microbial strains.</title>
        <authorList>
            <person name="Brooks B."/>
            <person name="Olm M.R."/>
            <person name="Firek B.A."/>
            <person name="Baker R."/>
            <person name="Thomas B.C."/>
            <person name="Morowitz M.J."/>
            <person name="Banfield J.F."/>
        </authorList>
    </citation>
    <scope>NUCLEOTIDE SEQUENCE [LARGE SCALE GENOMIC DNA]</scope>
    <source>
        <strain evidence="2">S2_005_003_R2_43</strain>
    </source>
</reference>
<organism evidence="2 3">
    <name type="scientific">Ancylobacter novellus</name>
    <name type="common">Thiobacillus novellus</name>
    <dbReference type="NCBI Taxonomy" id="921"/>
    <lineage>
        <taxon>Bacteria</taxon>
        <taxon>Pseudomonadati</taxon>
        <taxon>Pseudomonadota</taxon>
        <taxon>Alphaproteobacteria</taxon>
        <taxon>Hyphomicrobiales</taxon>
        <taxon>Xanthobacteraceae</taxon>
        <taxon>Ancylobacter</taxon>
    </lineage>
</organism>
<comment type="caution">
    <text evidence="2">The sequence shown here is derived from an EMBL/GenBank/DDBJ whole genome shotgun (WGS) entry which is preliminary data.</text>
</comment>
<dbReference type="InterPro" id="IPR052345">
    <property type="entry name" value="Rad_response_metalloprotease"/>
</dbReference>
<dbReference type="InterPro" id="IPR010359">
    <property type="entry name" value="IrrE_HExxH"/>
</dbReference>
<name>A0A2W5K568_ANCNO</name>
<evidence type="ECO:0000313" key="3">
    <source>
        <dbReference type="Proteomes" id="UP000249577"/>
    </source>
</evidence>
<dbReference type="Proteomes" id="UP000249577">
    <property type="component" value="Unassembled WGS sequence"/>
</dbReference>
<feature type="domain" description="IrrE N-terminal-like" evidence="1">
    <location>
        <begin position="31"/>
        <end position="155"/>
    </location>
</feature>
<proteinExistence type="predicted"/>
<dbReference type="EMBL" id="QFPN01000009">
    <property type="protein sequence ID" value="PZQ12316.1"/>
    <property type="molecule type" value="Genomic_DNA"/>
</dbReference>
<accession>A0A2W5K568</accession>
<dbReference type="Pfam" id="PF06114">
    <property type="entry name" value="Peptidase_M78"/>
    <property type="match status" value="1"/>
</dbReference>
<dbReference type="Gene3D" id="1.10.10.2910">
    <property type="match status" value="1"/>
</dbReference>
<evidence type="ECO:0000313" key="2">
    <source>
        <dbReference type="EMBL" id="PZQ12316.1"/>
    </source>
</evidence>
<protein>
    <submittedName>
        <fullName evidence="2">ImmA/IrrE family metallo-endopeptidase</fullName>
    </submittedName>
</protein>
<dbReference type="PANTHER" id="PTHR43236:SF2">
    <property type="entry name" value="BLL0069 PROTEIN"/>
    <property type="match status" value="1"/>
</dbReference>